<comment type="cofactor">
    <cofactor evidence="3">
        <name>Mn(2+)</name>
        <dbReference type="ChEBI" id="CHEBI:29035"/>
    </cofactor>
</comment>
<dbReference type="GO" id="GO:0030170">
    <property type="term" value="F:pyridoxal phosphate binding"/>
    <property type="evidence" value="ECO:0007669"/>
    <property type="project" value="InterPro"/>
</dbReference>
<evidence type="ECO:0000313" key="11">
    <source>
        <dbReference type="Proteomes" id="UP000231358"/>
    </source>
</evidence>
<evidence type="ECO:0000256" key="6">
    <source>
        <dbReference type="ARBA" id="ARBA00022842"/>
    </source>
</evidence>
<comment type="caution">
    <text evidence="10">The sequence shown here is derived from an EMBL/GenBank/DDBJ whole genome shotgun (WGS) entry which is preliminary data.</text>
</comment>
<evidence type="ECO:0000313" key="10">
    <source>
        <dbReference type="EMBL" id="PIG88926.1"/>
    </source>
</evidence>
<reference evidence="10 11" key="1">
    <citation type="submission" date="2017-05" db="EMBL/GenBank/DDBJ databases">
        <title>Genome sequence for an aflatoxigenic pathogen of Argentinian peanut, Aspergillus arachidicola.</title>
        <authorList>
            <person name="Moore G."/>
            <person name="Beltz S.B."/>
            <person name="Mack B.M."/>
        </authorList>
    </citation>
    <scope>NUCLEOTIDE SEQUENCE [LARGE SCALE GENOMIC DNA]</scope>
    <source>
        <strain evidence="10 11">CBS 117610</strain>
    </source>
</reference>
<dbReference type="GO" id="GO:0006520">
    <property type="term" value="P:amino acid metabolic process"/>
    <property type="evidence" value="ECO:0007669"/>
    <property type="project" value="InterPro"/>
</dbReference>
<keyword evidence="6" id="KW-0460">Magnesium</keyword>
<dbReference type="CDD" id="cd01562">
    <property type="entry name" value="Thr-dehyd"/>
    <property type="match status" value="1"/>
</dbReference>
<organism evidence="10 11">
    <name type="scientific">Aspergillus arachidicola</name>
    <dbReference type="NCBI Taxonomy" id="656916"/>
    <lineage>
        <taxon>Eukaryota</taxon>
        <taxon>Fungi</taxon>
        <taxon>Dikarya</taxon>
        <taxon>Ascomycota</taxon>
        <taxon>Pezizomycotina</taxon>
        <taxon>Eurotiomycetes</taxon>
        <taxon>Eurotiomycetidae</taxon>
        <taxon>Eurotiales</taxon>
        <taxon>Aspergillaceae</taxon>
        <taxon>Aspergillus</taxon>
        <taxon>Aspergillus subgen. Circumdati</taxon>
    </lineage>
</organism>
<dbReference type="Gene3D" id="3.40.50.1100">
    <property type="match status" value="2"/>
</dbReference>
<dbReference type="Proteomes" id="UP000231358">
    <property type="component" value="Unassembled WGS sequence"/>
</dbReference>
<name>A0A2G7G7X0_9EURO</name>
<evidence type="ECO:0000256" key="2">
    <source>
        <dbReference type="ARBA" id="ARBA00001933"/>
    </source>
</evidence>
<comment type="cofactor">
    <cofactor evidence="4">
        <name>Mg(2+)</name>
        <dbReference type="ChEBI" id="CHEBI:18420"/>
    </cofactor>
</comment>
<comment type="similarity">
    <text evidence="5">Belongs to the serine/threonine dehydratase family.</text>
</comment>
<dbReference type="InterPro" id="IPR000634">
    <property type="entry name" value="Ser/Thr_deHydtase_PyrdxlP-BS"/>
</dbReference>
<dbReference type="STRING" id="656916.A0A2G7G7X0"/>
<dbReference type="GO" id="GO:0018114">
    <property type="term" value="F:threonine racemase activity"/>
    <property type="evidence" value="ECO:0007669"/>
    <property type="project" value="TreeGrafter"/>
</dbReference>
<proteinExistence type="inferred from homology"/>
<feature type="domain" description="Tryptophan synthase beta chain-like PALP" evidence="9">
    <location>
        <begin position="56"/>
        <end position="316"/>
    </location>
</feature>
<dbReference type="SUPFAM" id="SSF53686">
    <property type="entry name" value="Tryptophan synthase beta subunit-like PLP-dependent enzymes"/>
    <property type="match status" value="1"/>
</dbReference>
<dbReference type="AlphaFoldDB" id="A0A2G7G7X0"/>
<gene>
    <name evidence="10" type="ORF">AARAC_011551</name>
</gene>
<keyword evidence="7" id="KW-0663">Pyridoxal phosphate</keyword>
<comment type="cofactor">
    <cofactor evidence="2">
        <name>pyridoxal 5'-phosphate</name>
        <dbReference type="ChEBI" id="CHEBI:597326"/>
    </cofactor>
</comment>
<accession>A0A2G7G7X0</accession>
<dbReference type="PROSITE" id="PS00165">
    <property type="entry name" value="DEHYDRATASE_SER_THR"/>
    <property type="match status" value="1"/>
</dbReference>
<evidence type="ECO:0000256" key="5">
    <source>
        <dbReference type="ARBA" id="ARBA00010869"/>
    </source>
</evidence>
<dbReference type="GO" id="GO:0030378">
    <property type="term" value="F:serine racemase activity"/>
    <property type="evidence" value="ECO:0007669"/>
    <property type="project" value="TreeGrafter"/>
</dbReference>
<dbReference type="GO" id="GO:0000287">
    <property type="term" value="F:magnesium ion binding"/>
    <property type="evidence" value="ECO:0007669"/>
    <property type="project" value="TreeGrafter"/>
</dbReference>
<dbReference type="Pfam" id="PF00291">
    <property type="entry name" value="PALP"/>
    <property type="match status" value="1"/>
</dbReference>
<dbReference type="FunFam" id="3.40.50.1100:FF:000005">
    <property type="entry name" value="Threonine dehydratase catabolic"/>
    <property type="match status" value="1"/>
</dbReference>
<evidence type="ECO:0000256" key="3">
    <source>
        <dbReference type="ARBA" id="ARBA00001936"/>
    </source>
</evidence>
<evidence type="ECO:0000259" key="9">
    <source>
        <dbReference type="Pfam" id="PF00291"/>
    </source>
</evidence>
<keyword evidence="11" id="KW-1185">Reference proteome</keyword>
<dbReference type="PANTHER" id="PTHR43050">
    <property type="entry name" value="SERINE / THREONINE RACEMASE FAMILY MEMBER"/>
    <property type="match status" value="1"/>
</dbReference>
<evidence type="ECO:0000256" key="1">
    <source>
        <dbReference type="ARBA" id="ARBA00001913"/>
    </source>
</evidence>
<dbReference type="PANTHER" id="PTHR43050:SF1">
    <property type="entry name" value="SERINE RACEMASE"/>
    <property type="match status" value="1"/>
</dbReference>
<comment type="cofactor">
    <cofactor evidence="1">
        <name>Ca(2+)</name>
        <dbReference type="ChEBI" id="CHEBI:29108"/>
    </cofactor>
</comment>
<dbReference type="InterPro" id="IPR001926">
    <property type="entry name" value="TrpB-like_PALP"/>
</dbReference>
<dbReference type="InterPro" id="IPR036052">
    <property type="entry name" value="TrpB-like_PALP_sf"/>
</dbReference>
<evidence type="ECO:0000256" key="4">
    <source>
        <dbReference type="ARBA" id="ARBA00001946"/>
    </source>
</evidence>
<dbReference type="EMBL" id="NEXV01000088">
    <property type="protein sequence ID" value="PIG88926.1"/>
    <property type="molecule type" value="Genomic_DNA"/>
</dbReference>
<protein>
    <submittedName>
        <fullName evidence="10">Pyridoxal-phosphate dependent</fullName>
    </submittedName>
</protein>
<evidence type="ECO:0000256" key="7">
    <source>
        <dbReference type="ARBA" id="ARBA00022898"/>
    </source>
</evidence>
<dbReference type="GO" id="GO:0008721">
    <property type="term" value="F:D-serine ammonia-lyase activity"/>
    <property type="evidence" value="ECO:0007669"/>
    <property type="project" value="TreeGrafter"/>
</dbReference>
<dbReference type="GO" id="GO:0003941">
    <property type="term" value="F:L-serine ammonia-lyase activity"/>
    <property type="evidence" value="ECO:0007669"/>
    <property type="project" value="TreeGrafter"/>
</dbReference>
<dbReference type="GO" id="GO:0005524">
    <property type="term" value="F:ATP binding"/>
    <property type="evidence" value="ECO:0007669"/>
    <property type="project" value="TreeGrafter"/>
</dbReference>
<keyword evidence="8" id="KW-0456">Lyase</keyword>
<evidence type="ECO:0000256" key="8">
    <source>
        <dbReference type="ARBA" id="ARBA00023239"/>
    </source>
</evidence>
<sequence length="355" mass="38091">MAELSTCLPLTRESTIKAHELIKHLIHRTPVITSRALNEMASTPRARGNEDGQAAKPVIRLWFKCENLQRVGAFKARGAFHAIERLKKDSSFIEGGGMQKGVVGFSAGNHAQALAFAAKESGIPAYIITPNITRPNKIAATKGYGANVIVCPRFDRETTAAKIVAEKGARLVPAFDHPDVILGQATAGLELQEQAEHLDAIIAPCSGGGLLAGTALSCEGTSIRVFGAEPEFEGADDCRRGFLTGERVMSVNTNTIADGLIGVVGKIPWSVIYERRLVDNMFAVSEEQILEATRLILERLKMVVEPAAAVTVAVALYNEDFRRMVENEAGEKGWDLGLILSGGNISAEGLAKLFG</sequence>